<evidence type="ECO:0000256" key="2">
    <source>
        <dbReference type="ARBA" id="ARBA00022527"/>
    </source>
</evidence>
<dbReference type="GeneID" id="87958641"/>
<dbReference type="EC" id="2.7.11.1" evidence="1"/>
<dbReference type="InterPro" id="IPR045270">
    <property type="entry name" value="STKc_AGC"/>
</dbReference>
<dbReference type="Gene3D" id="1.10.510.10">
    <property type="entry name" value="Transferase(Phosphotransferase) domain 1"/>
    <property type="match status" value="2"/>
</dbReference>
<dbReference type="PANTHER" id="PTHR24356:SF390">
    <property type="entry name" value="PROTEIN KINASE C, BRAIN ISOZYME-RELATED"/>
    <property type="match status" value="1"/>
</dbReference>
<dbReference type="PANTHER" id="PTHR24356">
    <property type="entry name" value="SERINE/THREONINE-PROTEIN KINASE"/>
    <property type="match status" value="1"/>
</dbReference>
<evidence type="ECO:0000259" key="10">
    <source>
        <dbReference type="PROSITE" id="PS50011"/>
    </source>
</evidence>
<dbReference type="SUPFAM" id="SSF56112">
    <property type="entry name" value="Protein kinase-like (PK-like)"/>
    <property type="match status" value="1"/>
</dbReference>
<proteinExistence type="predicted"/>
<dbReference type="Pfam" id="PF00069">
    <property type="entry name" value="Pkinase"/>
    <property type="match status" value="2"/>
</dbReference>
<dbReference type="Gene3D" id="3.30.200.20">
    <property type="entry name" value="Phosphorylase Kinase, domain 1"/>
    <property type="match status" value="1"/>
</dbReference>
<keyword evidence="2" id="KW-0723">Serine/threonine-protein kinase</keyword>
<feature type="domain" description="Protein kinase" evidence="10">
    <location>
        <begin position="95"/>
        <end position="402"/>
    </location>
</feature>
<gene>
    <name evidence="11" type="ORF">IL334_006511</name>
</gene>
<dbReference type="PROSITE" id="PS50011">
    <property type="entry name" value="PROTEIN_KINASE_DOM"/>
    <property type="match status" value="1"/>
</dbReference>
<feature type="region of interest" description="Disordered" evidence="9">
    <location>
        <begin position="902"/>
        <end position="990"/>
    </location>
</feature>
<dbReference type="RefSeq" id="XP_062794263.1">
    <property type="nucleotide sequence ID" value="XM_062938212.1"/>
</dbReference>
<evidence type="ECO:0000256" key="8">
    <source>
        <dbReference type="ARBA" id="ARBA00048679"/>
    </source>
</evidence>
<evidence type="ECO:0000313" key="12">
    <source>
        <dbReference type="Proteomes" id="UP001329825"/>
    </source>
</evidence>
<dbReference type="CDD" id="cd05123">
    <property type="entry name" value="STKc_AGC"/>
    <property type="match status" value="1"/>
</dbReference>
<evidence type="ECO:0000313" key="11">
    <source>
        <dbReference type="EMBL" id="WRT69524.1"/>
    </source>
</evidence>
<organism evidence="11 12">
    <name type="scientific">Kwoniella shivajii</name>
    <dbReference type="NCBI Taxonomy" id="564305"/>
    <lineage>
        <taxon>Eukaryota</taxon>
        <taxon>Fungi</taxon>
        <taxon>Dikarya</taxon>
        <taxon>Basidiomycota</taxon>
        <taxon>Agaricomycotina</taxon>
        <taxon>Tremellomycetes</taxon>
        <taxon>Tremellales</taxon>
        <taxon>Cryptococcaceae</taxon>
        <taxon>Kwoniella</taxon>
    </lineage>
</organism>
<feature type="compositionally biased region" description="Polar residues" evidence="9">
    <location>
        <begin position="65"/>
        <end position="83"/>
    </location>
</feature>
<feature type="region of interest" description="Disordered" evidence="9">
    <location>
        <begin position="819"/>
        <end position="847"/>
    </location>
</feature>
<keyword evidence="6" id="KW-0067">ATP-binding</keyword>
<dbReference type="Proteomes" id="UP001329825">
    <property type="component" value="Chromosome 9"/>
</dbReference>
<comment type="catalytic activity">
    <reaction evidence="7">
        <text>L-threonyl-[protein] + ATP = O-phospho-L-threonyl-[protein] + ADP + H(+)</text>
        <dbReference type="Rhea" id="RHEA:46608"/>
        <dbReference type="Rhea" id="RHEA-COMP:11060"/>
        <dbReference type="Rhea" id="RHEA-COMP:11605"/>
        <dbReference type="ChEBI" id="CHEBI:15378"/>
        <dbReference type="ChEBI" id="CHEBI:30013"/>
        <dbReference type="ChEBI" id="CHEBI:30616"/>
        <dbReference type="ChEBI" id="CHEBI:61977"/>
        <dbReference type="ChEBI" id="CHEBI:456216"/>
        <dbReference type="EC" id="2.7.11.1"/>
    </reaction>
</comment>
<feature type="compositionally biased region" description="Polar residues" evidence="9">
    <location>
        <begin position="975"/>
        <end position="984"/>
    </location>
</feature>
<keyword evidence="3" id="KW-0808">Transferase</keyword>
<accession>A0ABZ1D7S9</accession>
<evidence type="ECO:0000256" key="7">
    <source>
        <dbReference type="ARBA" id="ARBA00047899"/>
    </source>
</evidence>
<name>A0ABZ1D7S9_9TREE</name>
<dbReference type="EMBL" id="CP141889">
    <property type="protein sequence ID" value="WRT69524.1"/>
    <property type="molecule type" value="Genomic_DNA"/>
</dbReference>
<dbReference type="SMART" id="SM00220">
    <property type="entry name" value="S_TKc"/>
    <property type="match status" value="1"/>
</dbReference>
<keyword evidence="12" id="KW-1185">Reference proteome</keyword>
<keyword evidence="4" id="KW-0547">Nucleotide-binding</keyword>
<keyword evidence="5" id="KW-0418">Kinase</keyword>
<feature type="compositionally biased region" description="Polar residues" evidence="9">
    <location>
        <begin position="830"/>
        <end position="847"/>
    </location>
</feature>
<reference evidence="11 12" key="1">
    <citation type="submission" date="2024-01" db="EMBL/GenBank/DDBJ databases">
        <title>Comparative genomics of Cryptococcus and Kwoniella reveals pathogenesis evolution and contrasting modes of karyotype evolution via chromosome fusion or intercentromeric recombination.</title>
        <authorList>
            <person name="Coelho M.A."/>
            <person name="David-Palma M."/>
            <person name="Shea T."/>
            <person name="Bowers K."/>
            <person name="McGinley-Smith S."/>
            <person name="Mohammad A.W."/>
            <person name="Gnirke A."/>
            <person name="Yurkov A.M."/>
            <person name="Nowrousian M."/>
            <person name="Sun S."/>
            <person name="Cuomo C.A."/>
            <person name="Heitman J."/>
        </authorList>
    </citation>
    <scope>NUCLEOTIDE SEQUENCE [LARGE SCALE GENOMIC DNA]</scope>
    <source>
        <strain evidence="11">CBS 11374</strain>
    </source>
</reference>
<evidence type="ECO:0000256" key="1">
    <source>
        <dbReference type="ARBA" id="ARBA00012513"/>
    </source>
</evidence>
<evidence type="ECO:0000256" key="5">
    <source>
        <dbReference type="ARBA" id="ARBA00022777"/>
    </source>
</evidence>
<comment type="catalytic activity">
    <reaction evidence="8">
        <text>L-seryl-[protein] + ATP = O-phospho-L-seryl-[protein] + ADP + H(+)</text>
        <dbReference type="Rhea" id="RHEA:17989"/>
        <dbReference type="Rhea" id="RHEA-COMP:9863"/>
        <dbReference type="Rhea" id="RHEA-COMP:11604"/>
        <dbReference type="ChEBI" id="CHEBI:15378"/>
        <dbReference type="ChEBI" id="CHEBI:29999"/>
        <dbReference type="ChEBI" id="CHEBI:30616"/>
        <dbReference type="ChEBI" id="CHEBI:83421"/>
        <dbReference type="ChEBI" id="CHEBI:456216"/>
        <dbReference type="EC" id="2.7.11.1"/>
    </reaction>
</comment>
<dbReference type="InterPro" id="IPR050236">
    <property type="entry name" value="Ser_Thr_kinase_AGC"/>
</dbReference>
<evidence type="ECO:0000256" key="6">
    <source>
        <dbReference type="ARBA" id="ARBA00022840"/>
    </source>
</evidence>
<protein>
    <recommendedName>
        <fullName evidence="1">non-specific serine/threonine protein kinase</fullName>
        <ecNumber evidence="1">2.7.11.1</ecNumber>
    </recommendedName>
</protein>
<evidence type="ECO:0000256" key="3">
    <source>
        <dbReference type="ARBA" id="ARBA00022679"/>
    </source>
</evidence>
<evidence type="ECO:0000256" key="9">
    <source>
        <dbReference type="SAM" id="MobiDB-lite"/>
    </source>
</evidence>
<feature type="region of interest" description="Disordered" evidence="9">
    <location>
        <begin position="1"/>
        <end position="85"/>
    </location>
</feature>
<dbReference type="InterPro" id="IPR000719">
    <property type="entry name" value="Prot_kinase_dom"/>
</dbReference>
<evidence type="ECO:0000256" key="4">
    <source>
        <dbReference type="ARBA" id="ARBA00022741"/>
    </source>
</evidence>
<feature type="compositionally biased region" description="Low complexity" evidence="9">
    <location>
        <begin position="936"/>
        <end position="971"/>
    </location>
</feature>
<sequence>MLNPLSHQPLPPSPPYSGEDSPSPAIVHLIPPNGISTPDRTPSLSSSFGETLPHNHSGPSHPKSHNTTDNTKRQTSTSDGSSKGSRKVIATLEDFQLIRVLGKGCAGRVLLVKYTPTNTIRAMKAISKRSVLTHNEMNHTLTEQSILRKFAVEEPNNRFISKLHNSFTDRENFYFVMEFYPGGDLATQMEIHGVLGDHRTRFYAADITQGLEDLHRHGIIDRDLKPENILLNAKGHAVLADFGLSKEFLYRGDPKPIHVVTYPGQHELPPWAGKGAGSLRELASGQKKLIIDKAYSFVGTSEYLSPEVVKRGDYSYAVDWWALGCIVLEGLVGRVPFRKADDEPPMILWNRILCDPWDELFLEPKMARFMPDPVTYSFIDALLQKDPMWRLTEPCVKQHDYFSLLDWDTVKKGEYKDPHGLHLHPVAEYNTRYFPKLCLEEDPSVDMSTHDIRGEDHYQKTPLNDNILYALEQAKYRKELADFAWSRDEDGYETVEESELELEESVAGEEPEAEEPEQGLAELGLGSIHDTVRVSVEVLPAEVEGGPSTMEIERMSNCIEEMEEQKCKNEEDLTIIANITTAVDQGVQAQAGSPLLQVEVQPDKVASAIDSANNVPLKPSGPTTSPEGIVAQLLQTAEPKNMHQLAIADLQLETPDSSCLQQVEKIAQSTLPEPKALPSTPLPLQLPVSPKLSSQAIQTRPIPIPLRPKPVRQLSEEMAHLNLPTGLPSSGLSVSDIVNVPSPNPGSVTRVLRRHPQLPSEDTIPIARLSVELHGVRTYIDDEDWEELIPDPINPNASEPNGGGYSFLGKVLRRRPSTLVGSGLRRQTKNSDLSSTTKTSNYSPTKSNAIRPVLFSTQSIENTKKAFGLSKKIKTFPKFKSLTSPPLTSSLSNRTHPILIGNGIPHIQNGNNGFKPPLGGRRHTESGWFNKRSKKSSSTPKTQHPSSGPSSPIRSPQSVSPKSSLSAASAKGRVSVSTNDNGLPTLQLDDVNLNGNGGGMNLDWEPFDGSEWGVK</sequence>
<dbReference type="InterPro" id="IPR011009">
    <property type="entry name" value="Kinase-like_dom_sf"/>
</dbReference>
<feature type="compositionally biased region" description="Polar residues" evidence="9">
    <location>
        <begin position="34"/>
        <end position="49"/>
    </location>
</feature>